<dbReference type="InterPro" id="IPR023214">
    <property type="entry name" value="HAD_sf"/>
</dbReference>
<keyword evidence="12" id="KW-1185">Reference proteome</keyword>
<dbReference type="InterPro" id="IPR036412">
    <property type="entry name" value="HAD-like_sf"/>
</dbReference>
<evidence type="ECO:0000313" key="12">
    <source>
        <dbReference type="Proteomes" id="UP001501444"/>
    </source>
</evidence>
<evidence type="ECO:0000256" key="7">
    <source>
        <dbReference type="ARBA" id="ARBA00023277"/>
    </source>
</evidence>
<dbReference type="GO" id="GO:0016787">
    <property type="term" value="F:hydrolase activity"/>
    <property type="evidence" value="ECO:0007669"/>
    <property type="project" value="UniProtKB-KW"/>
</dbReference>
<dbReference type="PANTHER" id="PTHR46193:SF18">
    <property type="entry name" value="HEXITOL PHOSPHATASE B"/>
    <property type="match status" value="1"/>
</dbReference>
<keyword evidence="11" id="KW-0378">Hydrolase</keyword>
<dbReference type="InterPro" id="IPR010976">
    <property type="entry name" value="B-phosphoglucomutase_hydrolase"/>
</dbReference>
<dbReference type="SUPFAM" id="SSF56784">
    <property type="entry name" value="HAD-like"/>
    <property type="match status" value="1"/>
</dbReference>
<dbReference type="NCBIfam" id="TIGR02009">
    <property type="entry name" value="PGMB-YQAB-SF"/>
    <property type="match status" value="1"/>
</dbReference>
<evidence type="ECO:0000256" key="2">
    <source>
        <dbReference type="ARBA" id="ARBA00006171"/>
    </source>
</evidence>
<dbReference type="SFLD" id="SFLDG01129">
    <property type="entry name" value="C1.5:_HAD__Beta-PGM__Phosphata"/>
    <property type="match status" value="1"/>
</dbReference>
<accession>A0ABN3GIC1</accession>
<evidence type="ECO:0000256" key="1">
    <source>
        <dbReference type="ARBA" id="ARBA00001946"/>
    </source>
</evidence>
<evidence type="ECO:0000256" key="3">
    <source>
        <dbReference type="ARBA" id="ARBA00022553"/>
    </source>
</evidence>
<keyword evidence="6" id="KW-0413">Isomerase</keyword>
<comment type="cofactor">
    <cofactor evidence="1">
        <name>Mg(2+)</name>
        <dbReference type="ChEBI" id="CHEBI:18420"/>
    </cofactor>
</comment>
<keyword evidence="5" id="KW-0460">Magnesium</keyword>
<reference evidence="11 12" key="1">
    <citation type="journal article" date="2019" name="Int. J. Syst. Evol. Microbiol.">
        <title>The Global Catalogue of Microorganisms (GCM) 10K type strain sequencing project: providing services to taxonomists for standard genome sequencing and annotation.</title>
        <authorList>
            <consortium name="The Broad Institute Genomics Platform"/>
            <consortium name="The Broad Institute Genome Sequencing Center for Infectious Disease"/>
            <person name="Wu L."/>
            <person name="Ma J."/>
        </authorList>
    </citation>
    <scope>NUCLEOTIDE SEQUENCE [LARGE SCALE GENOMIC DNA]</scope>
    <source>
        <strain evidence="11 12">JCM 3272</strain>
    </source>
</reference>
<dbReference type="Gene3D" id="3.40.50.1000">
    <property type="entry name" value="HAD superfamily/HAD-like"/>
    <property type="match status" value="1"/>
</dbReference>
<evidence type="ECO:0000256" key="5">
    <source>
        <dbReference type="ARBA" id="ARBA00022842"/>
    </source>
</evidence>
<dbReference type="NCBIfam" id="TIGR01509">
    <property type="entry name" value="HAD-SF-IA-v3"/>
    <property type="match status" value="1"/>
</dbReference>
<dbReference type="SFLD" id="SFLDS00003">
    <property type="entry name" value="Haloacid_Dehalogenase"/>
    <property type="match status" value="1"/>
</dbReference>
<sequence>MHAAQSSRYGDNVAGVLGLPDHVSACLFDLDGVLTPTAVIHNKAWTATFDEFLRARGLPGFDPVHDYNDYVDGKPREAGVRDFLSSRGISLPEGTADDPPDAQTVNGLGNRKNVLLLKLLEQGGLEPYPSSAEYLRRAKEVGLRRAVVSSSANTLQVITSTGLDQYLEARVDGVTIRERGLKGKPAPDTFLEAARELGVEPARAAVFEDALAGVAAGRAGGFFVVGVDRVGGDHAEDLRRSGADVVVPDLGQLLEERS</sequence>
<name>A0ABN3GIC1_9ACTN</name>
<evidence type="ECO:0000256" key="4">
    <source>
        <dbReference type="ARBA" id="ARBA00022723"/>
    </source>
</evidence>
<dbReference type="InterPro" id="IPR023198">
    <property type="entry name" value="PGP-like_dom2"/>
</dbReference>
<comment type="caution">
    <text evidence="11">The sequence shown here is derived from an EMBL/GenBank/DDBJ whole genome shotgun (WGS) entry which is preliminary data.</text>
</comment>
<evidence type="ECO:0000256" key="10">
    <source>
        <dbReference type="ARBA" id="ARBA00044991"/>
    </source>
</evidence>
<keyword evidence="4" id="KW-0479">Metal-binding</keyword>
<dbReference type="EMBL" id="BAAARV010000032">
    <property type="protein sequence ID" value="GAA2352229.1"/>
    <property type="molecule type" value="Genomic_DNA"/>
</dbReference>
<dbReference type="InterPro" id="IPR006439">
    <property type="entry name" value="HAD-SF_hydro_IA"/>
</dbReference>
<evidence type="ECO:0000256" key="8">
    <source>
        <dbReference type="ARBA" id="ARBA00044926"/>
    </source>
</evidence>
<dbReference type="Pfam" id="PF00702">
    <property type="entry name" value="Hydrolase"/>
    <property type="match status" value="1"/>
</dbReference>
<keyword evidence="3" id="KW-0597">Phosphoprotein</keyword>
<evidence type="ECO:0000256" key="9">
    <source>
        <dbReference type="ARBA" id="ARBA00044968"/>
    </source>
</evidence>
<dbReference type="Gene3D" id="1.10.150.240">
    <property type="entry name" value="Putative phosphatase, domain 2"/>
    <property type="match status" value="1"/>
</dbReference>
<protein>
    <recommendedName>
        <fullName evidence="10">Beta-phosphoglucomutase</fullName>
        <ecNumber evidence="9">5.4.2.6</ecNumber>
    </recommendedName>
</protein>
<evidence type="ECO:0000256" key="6">
    <source>
        <dbReference type="ARBA" id="ARBA00023235"/>
    </source>
</evidence>
<comment type="similarity">
    <text evidence="2">Belongs to the HAD-like hydrolase superfamily. CbbY/CbbZ/Gph/YieH family.</text>
</comment>
<dbReference type="InterPro" id="IPR051600">
    <property type="entry name" value="Beta-PGM-like"/>
</dbReference>
<comment type="catalytic activity">
    <reaction evidence="8">
        <text>beta-D-glucose 1-phosphate = beta-D-glucose 6-phosphate</text>
        <dbReference type="Rhea" id="RHEA:20113"/>
        <dbReference type="ChEBI" id="CHEBI:57684"/>
        <dbReference type="ChEBI" id="CHEBI:58247"/>
        <dbReference type="EC" id="5.4.2.6"/>
    </reaction>
</comment>
<keyword evidence="7" id="KW-0119">Carbohydrate metabolism</keyword>
<dbReference type="Proteomes" id="UP001501444">
    <property type="component" value="Unassembled WGS sequence"/>
</dbReference>
<dbReference type="EC" id="5.4.2.6" evidence="9"/>
<evidence type="ECO:0000313" key="11">
    <source>
        <dbReference type="EMBL" id="GAA2352229.1"/>
    </source>
</evidence>
<gene>
    <name evidence="11" type="ORF">GCM10010170_042750</name>
</gene>
<proteinExistence type="inferred from homology"/>
<organism evidence="11 12">
    <name type="scientific">Dactylosporangium salmoneum</name>
    <dbReference type="NCBI Taxonomy" id="53361"/>
    <lineage>
        <taxon>Bacteria</taxon>
        <taxon>Bacillati</taxon>
        <taxon>Actinomycetota</taxon>
        <taxon>Actinomycetes</taxon>
        <taxon>Micromonosporales</taxon>
        <taxon>Micromonosporaceae</taxon>
        <taxon>Dactylosporangium</taxon>
    </lineage>
</organism>
<dbReference type="PANTHER" id="PTHR46193">
    <property type="entry name" value="6-PHOSPHOGLUCONATE PHOSPHATASE"/>
    <property type="match status" value="1"/>
</dbReference>